<accession>A0A183IHK2</accession>
<feature type="region of interest" description="Disordered" evidence="1">
    <location>
        <begin position="626"/>
        <end position="662"/>
    </location>
</feature>
<evidence type="ECO:0000313" key="3">
    <source>
        <dbReference type="Proteomes" id="UP000270296"/>
    </source>
</evidence>
<evidence type="ECO:0000313" key="4">
    <source>
        <dbReference type="WBParaSite" id="SBAD_0000324301-mRNA-1"/>
    </source>
</evidence>
<name>A0A183IHK2_9BILA</name>
<protein>
    <submittedName>
        <fullName evidence="4">PUM-HD domain-containing protein</fullName>
    </submittedName>
</protein>
<keyword evidence="3" id="KW-1185">Reference proteome</keyword>
<dbReference type="AlphaFoldDB" id="A0A183IHK2"/>
<gene>
    <name evidence="2" type="ORF">SBAD_LOCUS3097</name>
</gene>
<dbReference type="EMBL" id="UZAM01007567">
    <property type="protein sequence ID" value="VDO99989.1"/>
    <property type="molecule type" value="Genomic_DNA"/>
</dbReference>
<proteinExistence type="predicted"/>
<feature type="compositionally biased region" description="Polar residues" evidence="1">
    <location>
        <begin position="648"/>
        <end position="662"/>
    </location>
</feature>
<sequence length="899" mass="96127">MNHPPPKLLTGCDRFSFSGVDCGPVCRSGISYPVSTSLLRPPVLNSEDSPSQLSSTLPPFDSVAYENAAAVRNIFGVNDQHMYVGTPPCNVTGPPPPVGFLPRVSYNSFLLNSSPTASDCYSGLYPGSGQSGSLSSTFLSPVIEQQQKSVAAHGAAGGLMYHFPGSQRATPSSEPCHDSQHAVVDSHLKAFGDTNFFSERVVPNGNYTFATDAVSTSLTSWPEQHAGTGGGQGCNGSGMDILAQYYSHHVHGDDRASVVCPILSSGQSSLNPDLAAAMSGVVDYSKFFPKVINPSVSDHQQQQQQHFLSPETSTYFSKVAAAVNPYLGRATGAFHRNSHAGGTFPNYVVDYDRQQQQQLLKQHRPSSGGVIVKSEVSLMAAAASQLPNMNDVANYNMAANFRGSAEDVGSMLLSHGFLPANKLITNPSGSYAVAEAVSSDDLMAMERYKYVQQMGAYAEQGSPFQRTKQAADLRHFVKVEGAMLEDQFLPYIDSSSTVVRSCESVYHHPANNRSDSTSCRPEDSTSPVVFQPLTDFDPVEAGGEIGSATAWSNDKEYAEVFIPVPCLQCNDGVHKVPIYKQHQPRKIEQPCTPCSEGSPYSFTDDEEVACHFSPVNLRSSFPHVDDLSRVQRKHDGGSSRRRRSSRSEQLATPATTSSSSCYSVPYNTAPRKRLKTEKDFCFQPDSAWLTGALKAAAAAEGLSNHSLSASAPSADNRFNARTSDAGDAPLTNHSSPSSQAGDSSDTYHLASTSAASTSSSYTTTDGVIADSWSQRSQPRIVIRIPKYALATDDIRDHTVPSSSVVTEQISGMVLPQSGISSSSVPPVECSQPASFTSACTDIPIVPPNSRTESRASSTSGNEGVMAVKDVHFIEGGFSGRSVKHGDDDQTVDTVLSLCK</sequence>
<reference evidence="2 3" key="2">
    <citation type="submission" date="2018-11" db="EMBL/GenBank/DDBJ databases">
        <authorList>
            <consortium name="Pathogen Informatics"/>
        </authorList>
    </citation>
    <scope>NUCLEOTIDE SEQUENCE [LARGE SCALE GENOMIC DNA]</scope>
</reference>
<dbReference type="Proteomes" id="UP000270296">
    <property type="component" value="Unassembled WGS sequence"/>
</dbReference>
<reference evidence="4" key="1">
    <citation type="submission" date="2016-06" db="UniProtKB">
        <authorList>
            <consortium name="WormBaseParasite"/>
        </authorList>
    </citation>
    <scope>IDENTIFICATION</scope>
</reference>
<feature type="compositionally biased region" description="Basic and acidic residues" evidence="1">
    <location>
        <begin position="626"/>
        <end position="638"/>
    </location>
</feature>
<organism evidence="4">
    <name type="scientific">Soboliphyme baturini</name>
    <dbReference type="NCBI Taxonomy" id="241478"/>
    <lineage>
        <taxon>Eukaryota</taxon>
        <taxon>Metazoa</taxon>
        <taxon>Ecdysozoa</taxon>
        <taxon>Nematoda</taxon>
        <taxon>Enoplea</taxon>
        <taxon>Dorylaimia</taxon>
        <taxon>Dioctophymatida</taxon>
        <taxon>Dioctophymatoidea</taxon>
        <taxon>Soboliphymatidae</taxon>
        <taxon>Soboliphyme</taxon>
    </lineage>
</organism>
<feature type="compositionally biased region" description="Low complexity" evidence="1">
    <location>
        <begin position="734"/>
        <end position="763"/>
    </location>
</feature>
<dbReference type="WBParaSite" id="SBAD_0000324301-mRNA-1">
    <property type="protein sequence ID" value="SBAD_0000324301-mRNA-1"/>
    <property type="gene ID" value="SBAD_0000324301"/>
</dbReference>
<evidence type="ECO:0000313" key="2">
    <source>
        <dbReference type="EMBL" id="VDO99989.1"/>
    </source>
</evidence>
<evidence type="ECO:0000256" key="1">
    <source>
        <dbReference type="SAM" id="MobiDB-lite"/>
    </source>
</evidence>
<feature type="region of interest" description="Disordered" evidence="1">
    <location>
        <begin position="706"/>
        <end position="763"/>
    </location>
</feature>